<keyword evidence="3" id="KW-1185">Reference proteome</keyword>
<dbReference type="EnsemblMetazoa" id="XM_050641605.1">
    <property type="protein sequence ID" value="XP_050497562.1"/>
    <property type="gene ID" value="LOC126878736"/>
</dbReference>
<evidence type="ECO:0000313" key="3">
    <source>
        <dbReference type="Proteomes" id="UP001652700"/>
    </source>
</evidence>
<organism evidence="2 3">
    <name type="scientific">Diabrotica virgifera virgifera</name>
    <name type="common">western corn rootworm</name>
    <dbReference type="NCBI Taxonomy" id="50390"/>
    <lineage>
        <taxon>Eukaryota</taxon>
        <taxon>Metazoa</taxon>
        <taxon>Ecdysozoa</taxon>
        <taxon>Arthropoda</taxon>
        <taxon>Hexapoda</taxon>
        <taxon>Insecta</taxon>
        <taxon>Pterygota</taxon>
        <taxon>Neoptera</taxon>
        <taxon>Endopterygota</taxon>
        <taxon>Coleoptera</taxon>
        <taxon>Polyphaga</taxon>
        <taxon>Cucujiformia</taxon>
        <taxon>Chrysomeloidea</taxon>
        <taxon>Chrysomelidae</taxon>
        <taxon>Galerucinae</taxon>
        <taxon>Diabroticina</taxon>
        <taxon>Diabroticites</taxon>
        <taxon>Diabrotica</taxon>
    </lineage>
</organism>
<keyword evidence="1" id="KW-0175">Coiled coil</keyword>
<sequence length="386" mass="44155">MNAELYKIYNPGLFKEDLGEVFIDRGTFRIKVLLEKGRIQKEHQLIGSMIQGVQELYQETKIVNCEDIIEKLEEGPRKAESVSEALTVEIKGIEKRGILGTILTSVFGVNDEAYSNIEALDKNQRELIKGLQYQAKIMLETITSINHTEMRVNDQLNKFHKALTTGLQEIARGLNEVEDKAQILETEYSRLRIQTIALQVTEFINEYIQFYEGILNLHYNHGHFIDIIKPGQITKLLERAGQILPQGVEIRRQPIIETEVSHDDKYIPVIGYFIVTGRNKYNMLKVTAIPLKVEGSVLHSFAAPRNLLIVDYNTLHYFELAAEDRERCFQLARAQIPCSPTAIMNMDTKPNCILEEIYERSKNSTCPVVTKTIQQAQWSNMGTPNL</sequence>
<reference evidence="2" key="1">
    <citation type="submission" date="2025-05" db="UniProtKB">
        <authorList>
            <consortium name="EnsemblMetazoa"/>
        </authorList>
    </citation>
    <scope>IDENTIFICATION</scope>
</reference>
<dbReference type="GeneID" id="126878736"/>
<proteinExistence type="predicted"/>
<feature type="coiled-coil region" evidence="1">
    <location>
        <begin position="167"/>
        <end position="194"/>
    </location>
</feature>
<dbReference type="RefSeq" id="XP_050497562.1">
    <property type="nucleotide sequence ID" value="XM_050641605.1"/>
</dbReference>
<accession>A0ABM5JHZ7</accession>
<evidence type="ECO:0000313" key="2">
    <source>
        <dbReference type="EnsemblMetazoa" id="XP_050497562.1"/>
    </source>
</evidence>
<evidence type="ECO:0000256" key="1">
    <source>
        <dbReference type="SAM" id="Coils"/>
    </source>
</evidence>
<protein>
    <submittedName>
        <fullName evidence="2">Uncharacterized protein</fullName>
    </submittedName>
</protein>
<name>A0ABM5JHZ7_DIAVI</name>
<dbReference type="Proteomes" id="UP001652700">
    <property type="component" value="Unplaced"/>
</dbReference>